<evidence type="ECO:0000313" key="4">
    <source>
        <dbReference type="Proteomes" id="UP001164020"/>
    </source>
</evidence>
<reference evidence="3" key="1">
    <citation type="submission" date="2022-12" db="EMBL/GenBank/DDBJ databases">
        <title>Jiella pelagia sp. nov., isolated from phosphonate enriched culture of Northwest Pacific surface seawater.</title>
        <authorList>
            <person name="Shin D.Y."/>
            <person name="Hwang C.Y."/>
        </authorList>
    </citation>
    <scope>NUCLEOTIDE SEQUENCE</scope>
    <source>
        <strain evidence="3">HL-NP1</strain>
    </source>
</reference>
<feature type="domain" description="VWFA" evidence="2">
    <location>
        <begin position="152"/>
        <end position="205"/>
    </location>
</feature>
<accession>A0ABY7C1V6</accession>
<keyword evidence="4" id="KW-1185">Reference proteome</keyword>
<feature type="domain" description="VWFA" evidence="2">
    <location>
        <begin position="410"/>
        <end position="541"/>
    </location>
</feature>
<dbReference type="PANTHER" id="PTHR24020">
    <property type="entry name" value="COLLAGEN ALPHA"/>
    <property type="match status" value="1"/>
</dbReference>
<proteinExistence type="predicted"/>
<dbReference type="EMBL" id="CP114029">
    <property type="protein sequence ID" value="WAP67820.1"/>
    <property type="molecule type" value="Genomic_DNA"/>
</dbReference>
<keyword evidence="1" id="KW-0472">Membrane</keyword>
<keyword evidence="1" id="KW-0812">Transmembrane</keyword>
<keyword evidence="1" id="KW-1133">Transmembrane helix</keyword>
<evidence type="ECO:0000313" key="3">
    <source>
        <dbReference type="EMBL" id="WAP67820.1"/>
    </source>
</evidence>
<dbReference type="Proteomes" id="UP001164020">
    <property type="component" value="Chromosome"/>
</dbReference>
<dbReference type="PROSITE" id="PS50234">
    <property type="entry name" value="VWFA"/>
    <property type="match status" value="2"/>
</dbReference>
<dbReference type="Pfam" id="PF00092">
    <property type="entry name" value="VWA"/>
    <property type="match status" value="2"/>
</dbReference>
<dbReference type="InterPro" id="IPR002035">
    <property type="entry name" value="VWF_A"/>
</dbReference>
<evidence type="ECO:0000256" key="1">
    <source>
        <dbReference type="SAM" id="Phobius"/>
    </source>
</evidence>
<dbReference type="RefSeq" id="WP_268880292.1">
    <property type="nucleotide sequence ID" value="NZ_CP114029.1"/>
</dbReference>
<gene>
    <name evidence="3" type="ORF">OH818_20490</name>
</gene>
<dbReference type="InterPro" id="IPR050525">
    <property type="entry name" value="ECM_Assembly_Org"/>
</dbReference>
<evidence type="ECO:0000259" key="2">
    <source>
        <dbReference type="PROSITE" id="PS50234"/>
    </source>
</evidence>
<sequence length="552" mass="60493">MAHWPSHWHRLRDRVRRQASDFIDDTSGNFALIVGLTALPFVLAVGGGIDLTNVWRDRSEAQNAADTAVIVAAKYLGTVAGERERLADMYFLANVGDDINADVSGTNLTIENGEYKYTVNFDVDTPFLGLMHIESLNVAVEAVSARANIPLDIVLVLDSSGSMAQDSRMVELKAAVKLFLDQFSGAESGDAKVQAALIPFDTQVRLDAATMGTYTGNAANPYATTNCATITDATDRAACTAAQAVADPMVDCSKLNSSANSMDRSLCSTTREGFKLGTNASYTNCYGLFNCTSFNYNSWREGNLYTINRMNAERQCNFWSCWYNMWGNWTRIYSQPITTVSTQPVATKNNDTETANNDLILTSSQVWSGCVIDRTQPYDVQNDAPQSSLAATLYPKANCAKPTLLPVHPLTTNLATLKTKVDALQPSGNTNITIGVQWGMEAFSATYPLAGVNTDKRAQKIMIVLTDGDNTQNRWNGWDKASLIDARTKTACENTRAMDVEVFTIRLMQGNETLLKGCATDDDHYFAVTNASQLTNTFKEIAERVLRIRIVS</sequence>
<dbReference type="Pfam" id="PF13400">
    <property type="entry name" value="Tad"/>
    <property type="match status" value="1"/>
</dbReference>
<protein>
    <submittedName>
        <fullName evidence="3">VWA domain-containing protein</fullName>
    </submittedName>
</protein>
<dbReference type="Gene3D" id="3.40.50.410">
    <property type="entry name" value="von Willebrand factor, type A domain"/>
    <property type="match status" value="2"/>
</dbReference>
<dbReference type="InterPro" id="IPR036465">
    <property type="entry name" value="vWFA_dom_sf"/>
</dbReference>
<dbReference type="InterPro" id="IPR028087">
    <property type="entry name" value="Tad_N"/>
</dbReference>
<feature type="transmembrane region" description="Helical" evidence="1">
    <location>
        <begin position="30"/>
        <end position="49"/>
    </location>
</feature>
<dbReference type="CDD" id="cd00198">
    <property type="entry name" value="vWFA"/>
    <property type="match status" value="1"/>
</dbReference>
<dbReference type="SUPFAM" id="SSF53300">
    <property type="entry name" value="vWA-like"/>
    <property type="match status" value="1"/>
</dbReference>
<name>A0ABY7C1V6_9HYPH</name>
<organism evidence="3 4">
    <name type="scientific">Jiella pelagia</name>
    <dbReference type="NCBI Taxonomy" id="2986949"/>
    <lineage>
        <taxon>Bacteria</taxon>
        <taxon>Pseudomonadati</taxon>
        <taxon>Pseudomonadota</taxon>
        <taxon>Alphaproteobacteria</taxon>
        <taxon>Hyphomicrobiales</taxon>
        <taxon>Aurantimonadaceae</taxon>
        <taxon>Jiella</taxon>
    </lineage>
</organism>